<organism evidence="2 3">
    <name type="scientific">Lymnaea stagnalis</name>
    <name type="common">Great pond snail</name>
    <name type="synonym">Helix stagnalis</name>
    <dbReference type="NCBI Taxonomy" id="6523"/>
    <lineage>
        <taxon>Eukaryota</taxon>
        <taxon>Metazoa</taxon>
        <taxon>Spiralia</taxon>
        <taxon>Lophotrochozoa</taxon>
        <taxon>Mollusca</taxon>
        <taxon>Gastropoda</taxon>
        <taxon>Heterobranchia</taxon>
        <taxon>Euthyneura</taxon>
        <taxon>Panpulmonata</taxon>
        <taxon>Hygrophila</taxon>
        <taxon>Lymnaeoidea</taxon>
        <taxon>Lymnaeidae</taxon>
        <taxon>Lymnaea</taxon>
    </lineage>
</organism>
<feature type="region of interest" description="Disordered" evidence="1">
    <location>
        <begin position="77"/>
        <end position="103"/>
    </location>
</feature>
<dbReference type="AlphaFoldDB" id="A0AAV2HIG3"/>
<sequence length="103" mass="11673">MSRANTGTTTAFTHWDSITAHIRAAATHLRSESMKVTATRSIPDTTHPVELKSPGHIMILFLISQLFSERRVKVFSLTRSRKSSRHTPRADDIRPWKKPAHLS</sequence>
<keyword evidence="3" id="KW-1185">Reference proteome</keyword>
<evidence type="ECO:0000313" key="3">
    <source>
        <dbReference type="Proteomes" id="UP001497497"/>
    </source>
</evidence>
<evidence type="ECO:0000313" key="2">
    <source>
        <dbReference type="EMBL" id="CAL1533547.1"/>
    </source>
</evidence>
<accession>A0AAV2HIG3</accession>
<proteinExistence type="predicted"/>
<reference evidence="2 3" key="1">
    <citation type="submission" date="2024-04" db="EMBL/GenBank/DDBJ databases">
        <authorList>
            <consortium name="Genoscope - CEA"/>
            <person name="William W."/>
        </authorList>
    </citation>
    <scope>NUCLEOTIDE SEQUENCE [LARGE SCALE GENOMIC DNA]</scope>
</reference>
<gene>
    <name evidence="2" type="ORF">GSLYS_00007507001</name>
</gene>
<dbReference type="EMBL" id="CAXITT010000145">
    <property type="protein sequence ID" value="CAL1533547.1"/>
    <property type="molecule type" value="Genomic_DNA"/>
</dbReference>
<evidence type="ECO:0000256" key="1">
    <source>
        <dbReference type="SAM" id="MobiDB-lite"/>
    </source>
</evidence>
<protein>
    <submittedName>
        <fullName evidence="2">Uncharacterized protein</fullName>
    </submittedName>
</protein>
<feature type="non-terminal residue" evidence="2">
    <location>
        <position position="103"/>
    </location>
</feature>
<dbReference type="Proteomes" id="UP001497497">
    <property type="component" value="Unassembled WGS sequence"/>
</dbReference>
<name>A0AAV2HIG3_LYMST</name>
<comment type="caution">
    <text evidence="2">The sequence shown here is derived from an EMBL/GenBank/DDBJ whole genome shotgun (WGS) entry which is preliminary data.</text>
</comment>